<evidence type="ECO:0000259" key="1">
    <source>
        <dbReference type="PROSITE" id="PS50191"/>
    </source>
</evidence>
<gene>
    <name evidence="3 4 5 6 7" type="primary">LOC112685767</name>
</gene>
<dbReference type="RefSeq" id="XP_025413532.1">
    <property type="nucleotide sequence ID" value="XM_025557747.1"/>
</dbReference>
<dbReference type="RefSeq" id="XP_025413533.1">
    <property type="nucleotide sequence ID" value="XM_025557748.1"/>
</dbReference>
<dbReference type="GO" id="GO:0016020">
    <property type="term" value="C:membrane"/>
    <property type="evidence" value="ECO:0007669"/>
    <property type="project" value="TreeGrafter"/>
</dbReference>
<dbReference type="GeneID" id="112685767"/>
<dbReference type="SUPFAM" id="SSF46938">
    <property type="entry name" value="CRAL/TRIO N-terminal domain"/>
    <property type="match status" value="1"/>
</dbReference>
<evidence type="ECO:0000313" key="4">
    <source>
        <dbReference type="RefSeq" id="XP_025413531.1"/>
    </source>
</evidence>
<evidence type="ECO:0000313" key="6">
    <source>
        <dbReference type="RefSeq" id="XP_025413533.1"/>
    </source>
</evidence>
<proteinExistence type="predicted"/>
<evidence type="ECO:0000313" key="7">
    <source>
        <dbReference type="RefSeq" id="XP_025413534.1"/>
    </source>
</evidence>
<dbReference type="GO" id="GO:1902936">
    <property type="term" value="F:phosphatidylinositol bisphosphate binding"/>
    <property type="evidence" value="ECO:0007669"/>
    <property type="project" value="TreeGrafter"/>
</dbReference>
<dbReference type="PROSITE" id="PS50191">
    <property type="entry name" value="CRAL_TRIO"/>
    <property type="match status" value="1"/>
</dbReference>
<accession>A0A8B8FRF2</accession>
<dbReference type="InterPro" id="IPR036865">
    <property type="entry name" value="CRAL-TRIO_dom_sf"/>
</dbReference>
<dbReference type="InterPro" id="IPR011074">
    <property type="entry name" value="CRAL/TRIO_N_dom"/>
</dbReference>
<dbReference type="SMART" id="SM01100">
    <property type="entry name" value="CRAL_TRIO_N"/>
    <property type="match status" value="1"/>
</dbReference>
<evidence type="ECO:0000313" key="3">
    <source>
        <dbReference type="RefSeq" id="XP_025413530.1"/>
    </source>
</evidence>
<dbReference type="SMART" id="SM00516">
    <property type="entry name" value="SEC14"/>
    <property type="match status" value="1"/>
</dbReference>
<dbReference type="RefSeq" id="XP_025413530.1">
    <property type="nucleotide sequence ID" value="XM_025557745.1"/>
</dbReference>
<dbReference type="Gene3D" id="1.10.8.20">
    <property type="entry name" value="N-terminal domain of phosphatidylinositol transfer protein sec14p"/>
    <property type="match status" value="1"/>
</dbReference>
<dbReference type="OrthoDB" id="1434354at2759"/>
<dbReference type="Proteomes" id="UP000694846">
    <property type="component" value="Unplaced"/>
</dbReference>
<dbReference type="RefSeq" id="XP_025413531.1">
    <property type="nucleotide sequence ID" value="XM_025557746.1"/>
</dbReference>
<protein>
    <submittedName>
        <fullName evidence="3 4">Retinaldehyde-binding protein 1-like</fullName>
    </submittedName>
</protein>
<organism evidence="2 7">
    <name type="scientific">Sipha flava</name>
    <name type="common">yellow sugarcane aphid</name>
    <dbReference type="NCBI Taxonomy" id="143950"/>
    <lineage>
        <taxon>Eukaryota</taxon>
        <taxon>Metazoa</taxon>
        <taxon>Ecdysozoa</taxon>
        <taxon>Arthropoda</taxon>
        <taxon>Hexapoda</taxon>
        <taxon>Insecta</taxon>
        <taxon>Pterygota</taxon>
        <taxon>Neoptera</taxon>
        <taxon>Paraneoptera</taxon>
        <taxon>Hemiptera</taxon>
        <taxon>Sternorrhyncha</taxon>
        <taxon>Aphidomorpha</taxon>
        <taxon>Aphidoidea</taxon>
        <taxon>Aphididae</taxon>
        <taxon>Sipha</taxon>
    </lineage>
</organism>
<evidence type="ECO:0000313" key="5">
    <source>
        <dbReference type="RefSeq" id="XP_025413532.1"/>
    </source>
</evidence>
<dbReference type="RefSeq" id="XP_025413534.1">
    <property type="nucleotide sequence ID" value="XM_025557749.1"/>
</dbReference>
<dbReference type="InterPro" id="IPR001251">
    <property type="entry name" value="CRAL-TRIO_dom"/>
</dbReference>
<name>A0A8B8FRF2_9HEMI</name>
<dbReference type="InterPro" id="IPR036273">
    <property type="entry name" value="CRAL/TRIO_N_dom_sf"/>
</dbReference>
<keyword evidence="2" id="KW-1185">Reference proteome</keyword>
<reference evidence="3 4" key="1">
    <citation type="submission" date="2025-04" db="UniProtKB">
        <authorList>
            <consortium name="RefSeq"/>
        </authorList>
    </citation>
    <scope>IDENTIFICATION</scope>
    <source>
        <tissue evidence="3 4">Whole body</tissue>
    </source>
</reference>
<dbReference type="Pfam" id="PF00650">
    <property type="entry name" value="CRAL_TRIO"/>
    <property type="match status" value="1"/>
</dbReference>
<dbReference type="Gene3D" id="3.40.525.10">
    <property type="entry name" value="CRAL-TRIO lipid binding domain"/>
    <property type="match status" value="1"/>
</dbReference>
<dbReference type="AlphaFoldDB" id="A0A8B8FRF2"/>
<feature type="domain" description="CRAL-TRIO" evidence="1">
    <location>
        <begin position="117"/>
        <end position="281"/>
    </location>
</feature>
<evidence type="ECO:0000313" key="2">
    <source>
        <dbReference type="Proteomes" id="UP000694846"/>
    </source>
</evidence>
<dbReference type="PRINTS" id="PR00180">
    <property type="entry name" value="CRETINALDHBP"/>
</dbReference>
<dbReference type="PANTHER" id="PTHR10174:SF120">
    <property type="entry name" value="CELLULAR RETINALDEHYDE BINDING PROTEIN"/>
    <property type="match status" value="1"/>
</dbReference>
<dbReference type="CDD" id="cd00170">
    <property type="entry name" value="SEC14"/>
    <property type="match status" value="1"/>
</dbReference>
<sequence>MASTIVSETIAGLPKQLAPTDDQWSTTVEQCKLPKTVREIALKELREDENTREQCLLAFRQWILKNPDIQNVDIESTFLLRFLRTKKFSLPMAQQLLLKYLNLRQKYPMYFTNLDCLNPAVNDLIDAGYMFVSPFRDNHGRRVIIGSAKGFDLQKFTSKDLGLTHMVTYETLLNDEVNQVMGFTHIGDLASISPAYITLFTPNEFATLIKWGEQSLPMRHKAIHWMNVPTPIKFAYDFFQTRLSSKINGRMKVYSSLSELHEDIDKKVLPKEYGGEMPIAEMIKLWKKELLAGREKVLALDKMRLLSDKNIITRKTRTEQNQSLVTGFNQLSGSFRKLEVD</sequence>
<dbReference type="SUPFAM" id="SSF52087">
    <property type="entry name" value="CRAL/TRIO domain"/>
    <property type="match status" value="1"/>
</dbReference>
<dbReference type="PANTHER" id="PTHR10174">
    <property type="entry name" value="ALPHA-TOCOPHEROL TRANSFER PROTEIN-RELATED"/>
    <property type="match status" value="1"/>
</dbReference>
<dbReference type="Gene3D" id="1.20.5.1200">
    <property type="entry name" value="Alpha-tocopherol transfer"/>
    <property type="match status" value="1"/>
</dbReference>